<proteinExistence type="predicted"/>
<reference evidence="1 2" key="1">
    <citation type="journal article" date="2021" name="Appl. Environ. Microbiol.">
        <title>Genetic linkage and physical mapping for an oyster mushroom Pleurotus cornucopiae and QTL analysis for the trait cap color.</title>
        <authorList>
            <person name="Zhang Y."/>
            <person name="Gao W."/>
            <person name="Sonnenberg A."/>
            <person name="Chen Q."/>
            <person name="Zhang J."/>
            <person name="Huang C."/>
        </authorList>
    </citation>
    <scope>NUCLEOTIDE SEQUENCE [LARGE SCALE GENOMIC DNA]</scope>
    <source>
        <strain evidence="1">CCMSSC00406</strain>
    </source>
</reference>
<protein>
    <submittedName>
        <fullName evidence="1">Uncharacterized protein</fullName>
    </submittedName>
</protein>
<evidence type="ECO:0000313" key="2">
    <source>
        <dbReference type="Proteomes" id="UP000824881"/>
    </source>
</evidence>
<gene>
    <name evidence="1" type="ORF">CCMSSC00406_0001570</name>
</gene>
<organism evidence="1 2">
    <name type="scientific">Pleurotus cornucopiae</name>
    <name type="common">Cornucopia mushroom</name>
    <dbReference type="NCBI Taxonomy" id="5321"/>
    <lineage>
        <taxon>Eukaryota</taxon>
        <taxon>Fungi</taxon>
        <taxon>Dikarya</taxon>
        <taxon>Basidiomycota</taxon>
        <taxon>Agaricomycotina</taxon>
        <taxon>Agaricomycetes</taxon>
        <taxon>Agaricomycetidae</taxon>
        <taxon>Agaricales</taxon>
        <taxon>Pleurotineae</taxon>
        <taxon>Pleurotaceae</taxon>
        <taxon>Pleurotus</taxon>
    </lineage>
</organism>
<evidence type="ECO:0000313" key="1">
    <source>
        <dbReference type="EMBL" id="KAG9219160.1"/>
    </source>
</evidence>
<sequence length="466" mass="52098">MSERKNPRDRSVSGDIEVTPKSVRNHSQTDSRVQDSDFESHEGDGGGNLGKPGRKKNPNSQAARRDQNRIAQREFRQRKQQRIRDLEARVEILSGGHDEALAEMRNMLKDLMTENHTLRGLVRSLAGFIGEGAGGLLPKLGWELADFNNFINRSETDTAFESFQRRKKQGNSQTSTPSASASLNGQGQKRAAEDEAESSRGKKAKGMNGHGEAEQKQDGYSMLAPDSIYPASRTPAQGNNAMFSDLMHIGSPMFAQPSPPSNVASHYNGPIASHVNNYQNSFLPTNIAMSMPSPVNTMPFPSQTTTSTDSQQRLPPSTLTSLDQEEDDDPQKVEAYKLIRYHLDNYKRNSAYCLPASLRPTLVQRTVPHESVIDTIIHPDLRDRMILLRSKFDLVDCLHSFKDEVTLHGDDVLAHVNWELSEKWLRQYGFLVEQTLLNGINKWRRERGEPDIHLADIAPPESTSAS</sequence>
<name>A0ACB7IMI4_PLECO</name>
<dbReference type="EMBL" id="WQMT02000009">
    <property type="protein sequence ID" value="KAG9219160.1"/>
    <property type="molecule type" value="Genomic_DNA"/>
</dbReference>
<dbReference type="Proteomes" id="UP000824881">
    <property type="component" value="Unassembled WGS sequence"/>
</dbReference>
<keyword evidence="2" id="KW-1185">Reference proteome</keyword>
<accession>A0ACB7IMI4</accession>
<comment type="caution">
    <text evidence="1">The sequence shown here is derived from an EMBL/GenBank/DDBJ whole genome shotgun (WGS) entry which is preliminary data.</text>
</comment>